<dbReference type="Proteomes" id="UP000623172">
    <property type="component" value="Unassembled WGS sequence"/>
</dbReference>
<keyword evidence="6 9" id="KW-0799">Topoisomerase</keyword>
<dbReference type="GO" id="GO:0009330">
    <property type="term" value="C:DNA topoisomerase type II (double strand cut, ATP-hydrolyzing) complex"/>
    <property type="evidence" value="ECO:0007669"/>
    <property type="project" value="TreeGrafter"/>
</dbReference>
<reference evidence="13" key="1">
    <citation type="submission" date="2020-08" db="EMBL/GenBank/DDBJ databases">
        <title>Genome public.</title>
        <authorList>
            <person name="Liu C."/>
            <person name="Sun Q."/>
        </authorList>
    </citation>
    <scope>NUCLEOTIDE SEQUENCE</scope>
    <source>
        <strain evidence="13">NSJ-53</strain>
    </source>
</reference>
<dbReference type="AlphaFoldDB" id="A0A926HLG7"/>
<keyword evidence="5 9" id="KW-0067">ATP-binding</keyword>
<evidence type="ECO:0000256" key="1">
    <source>
        <dbReference type="ARBA" id="ARBA00000185"/>
    </source>
</evidence>
<comment type="caution">
    <text evidence="13">The sequence shown here is derived from an EMBL/GenBank/DDBJ whole genome shotgun (WGS) entry which is preliminary data.</text>
</comment>
<comment type="subunit">
    <text evidence="9">Heterotetramer, composed of two GyrA and two GyrB chains. In the heterotetramer, GyrA contains the active site tyrosine that forms a transient covalent intermediate with DNA, while GyrB binds cofactors and catalyzes ATP hydrolysis.</text>
</comment>
<evidence type="ECO:0000256" key="5">
    <source>
        <dbReference type="ARBA" id="ARBA00022840"/>
    </source>
</evidence>
<organism evidence="13 14">
    <name type="scientific">Gehongia tenuis</name>
    <dbReference type="NCBI Taxonomy" id="2763655"/>
    <lineage>
        <taxon>Bacteria</taxon>
        <taxon>Bacillati</taxon>
        <taxon>Bacillota</taxon>
        <taxon>Clostridia</taxon>
        <taxon>Christensenellales</taxon>
        <taxon>Christensenellaceae</taxon>
        <taxon>Gehongia</taxon>
    </lineage>
</organism>
<dbReference type="GO" id="GO:0006261">
    <property type="term" value="P:DNA-templated DNA replication"/>
    <property type="evidence" value="ECO:0007669"/>
    <property type="project" value="UniProtKB-UniRule"/>
</dbReference>
<feature type="active site" description="O-(5'-phospho-DNA)-tyrosine intermediate" evidence="9 10">
    <location>
        <position position="122"/>
    </location>
</feature>
<protein>
    <recommendedName>
        <fullName evidence="9">DNA gyrase subunit A</fullName>
        <ecNumber evidence="9">5.6.2.2</ecNumber>
    </recommendedName>
</protein>
<evidence type="ECO:0000256" key="11">
    <source>
        <dbReference type="SAM" id="MobiDB-lite"/>
    </source>
</evidence>
<comment type="miscellaneous">
    <text evidence="9">Few gyrases are as efficient as E.coli at forming negative supercoils. Not all organisms have 2 type II topoisomerases; in organisms with a single type II topoisomerase this enzyme also has to decatenate newly replicated chromosomes.</text>
</comment>
<feature type="short sequence motif" description="GyrA-box" evidence="9">
    <location>
        <begin position="525"/>
        <end position="531"/>
    </location>
</feature>
<evidence type="ECO:0000313" key="14">
    <source>
        <dbReference type="Proteomes" id="UP000623172"/>
    </source>
</evidence>
<evidence type="ECO:0000313" key="13">
    <source>
        <dbReference type="EMBL" id="MBC8532052.1"/>
    </source>
</evidence>
<comment type="subcellular location">
    <subcellularLocation>
        <location evidence="9">Cytoplasm</location>
    </subcellularLocation>
</comment>
<dbReference type="Gene3D" id="3.30.1360.40">
    <property type="match status" value="1"/>
</dbReference>
<dbReference type="GO" id="GO:0006265">
    <property type="term" value="P:DNA topological change"/>
    <property type="evidence" value="ECO:0007669"/>
    <property type="project" value="UniProtKB-UniRule"/>
</dbReference>
<dbReference type="NCBIfam" id="TIGR01063">
    <property type="entry name" value="gyrA"/>
    <property type="match status" value="1"/>
</dbReference>
<feature type="compositionally biased region" description="Acidic residues" evidence="11">
    <location>
        <begin position="809"/>
        <end position="830"/>
    </location>
</feature>
<dbReference type="SMART" id="SM00434">
    <property type="entry name" value="TOP4c"/>
    <property type="match status" value="1"/>
</dbReference>
<dbReference type="FunFam" id="2.120.10.90:FF:000004">
    <property type="entry name" value="DNA gyrase subunit A"/>
    <property type="match status" value="1"/>
</dbReference>
<evidence type="ECO:0000256" key="10">
    <source>
        <dbReference type="PROSITE-ProRule" id="PRU01384"/>
    </source>
</evidence>
<dbReference type="InterPro" id="IPR035516">
    <property type="entry name" value="Gyrase/topoIV_suA_C"/>
</dbReference>
<keyword evidence="7 9" id="KW-0238">DNA-binding</keyword>
<comment type="similarity">
    <text evidence="2 9">Belongs to the type II topoisomerase GyrA/ParC subunit family.</text>
</comment>
<dbReference type="InterPro" id="IPR002205">
    <property type="entry name" value="Topo_IIA_dom_A"/>
</dbReference>
<dbReference type="RefSeq" id="WP_249317067.1">
    <property type="nucleotide sequence ID" value="NZ_JACRSR010000004.1"/>
</dbReference>
<keyword evidence="14" id="KW-1185">Reference proteome</keyword>
<dbReference type="Gene3D" id="3.90.199.10">
    <property type="entry name" value="Topoisomerase II, domain 5"/>
    <property type="match status" value="1"/>
</dbReference>
<dbReference type="InterPro" id="IPR013760">
    <property type="entry name" value="Topo_IIA-like_dom_sf"/>
</dbReference>
<gene>
    <name evidence="9 13" type="primary">gyrA</name>
    <name evidence="13" type="ORF">H8696_09355</name>
</gene>
<dbReference type="PANTHER" id="PTHR43493">
    <property type="entry name" value="DNA GYRASE/TOPOISOMERASE SUBUNIT A"/>
    <property type="match status" value="1"/>
</dbReference>
<dbReference type="InterPro" id="IPR005743">
    <property type="entry name" value="GyrA"/>
</dbReference>
<evidence type="ECO:0000256" key="2">
    <source>
        <dbReference type="ARBA" id="ARBA00008263"/>
    </source>
</evidence>
<dbReference type="EMBL" id="JACRSR010000004">
    <property type="protein sequence ID" value="MBC8532052.1"/>
    <property type="molecule type" value="Genomic_DNA"/>
</dbReference>
<dbReference type="GO" id="GO:0005694">
    <property type="term" value="C:chromosome"/>
    <property type="evidence" value="ECO:0007669"/>
    <property type="project" value="InterPro"/>
</dbReference>
<dbReference type="GO" id="GO:0005524">
    <property type="term" value="F:ATP binding"/>
    <property type="evidence" value="ECO:0007669"/>
    <property type="project" value="UniProtKB-UniRule"/>
</dbReference>
<accession>A0A926HLG7</accession>
<dbReference type="HAMAP" id="MF_01897">
    <property type="entry name" value="GyrA"/>
    <property type="match status" value="1"/>
</dbReference>
<evidence type="ECO:0000256" key="3">
    <source>
        <dbReference type="ARBA" id="ARBA00022490"/>
    </source>
</evidence>
<evidence type="ECO:0000256" key="7">
    <source>
        <dbReference type="ARBA" id="ARBA00023125"/>
    </source>
</evidence>
<feature type="domain" description="Topo IIA-type catalytic" evidence="12">
    <location>
        <begin position="34"/>
        <end position="504"/>
    </location>
</feature>
<comment type="function">
    <text evidence="9">A type II topoisomerase that negatively supercoils closed circular double-stranded (ds) DNA in an ATP-dependent manner to modulate DNA topology and maintain chromosomes in an underwound state. Negative supercoiling favors strand separation, and DNA replication, transcription, recombination and repair, all of which involve strand separation. Also able to catalyze the interconversion of other topological isomers of dsDNA rings, including catenanes and knotted rings. Type II topoisomerases break and join 2 DNA strands simultaneously in an ATP-dependent manner.</text>
</comment>
<evidence type="ECO:0000259" key="12">
    <source>
        <dbReference type="PROSITE" id="PS52040"/>
    </source>
</evidence>
<dbReference type="InterPro" id="IPR050220">
    <property type="entry name" value="Type_II_DNA_Topoisomerases"/>
</dbReference>
<dbReference type="InterPro" id="IPR006691">
    <property type="entry name" value="GyrA/parC_rep"/>
</dbReference>
<dbReference type="FunFam" id="3.30.1360.40:FF:000002">
    <property type="entry name" value="DNA gyrase subunit A"/>
    <property type="match status" value="1"/>
</dbReference>
<dbReference type="FunFam" id="1.10.268.10:FF:000001">
    <property type="entry name" value="DNA gyrase subunit A"/>
    <property type="match status" value="1"/>
</dbReference>
<dbReference type="SUPFAM" id="SSF56719">
    <property type="entry name" value="Type II DNA topoisomerase"/>
    <property type="match status" value="1"/>
</dbReference>
<evidence type="ECO:0000256" key="8">
    <source>
        <dbReference type="ARBA" id="ARBA00023235"/>
    </source>
</evidence>
<dbReference type="InterPro" id="IPR013758">
    <property type="entry name" value="Topo_IIA_A/C_ab"/>
</dbReference>
<dbReference type="EC" id="5.6.2.2" evidence="9"/>
<dbReference type="NCBIfam" id="NF004044">
    <property type="entry name" value="PRK05561.1"/>
    <property type="match status" value="1"/>
</dbReference>
<dbReference type="GO" id="GO:0005737">
    <property type="term" value="C:cytoplasm"/>
    <property type="evidence" value="ECO:0007669"/>
    <property type="project" value="UniProtKB-SubCell"/>
</dbReference>
<dbReference type="GO" id="GO:0003677">
    <property type="term" value="F:DNA binding"/>
    <property type="evidence" value="ECO:0007669"/>
    <property type="project" value="UniProtKB-UniRule"/>
</dbReference>
<dbReference type="Gene3D" id="1.10.268.10">
    <property type="entry name" value="Topoisomerase, domain 3"/>
    <property type="match status" value="1"/>
</dbReference>
<dbReference type="GO" id="GO:0034335">
    <property type="term" value="F:DNA negative supercoiling activity"/>
    <property type="evidence" value="ECO:0007669"/>
    <property type="project" value="UniProtKB-ARBA"/>
</dbReference>
<evidence type="ECO:0000256" key="9">
    <source>
        <dbReference type="HAMAP-Rule" id="MF_01897"/>
    </source>
</evidence>
<proteinExistence type="inferred from homology"/>
<dbReference type="InterPro" id="IPR013757">
    <property type="entry name" value="Topo_IIA_A_a_sf"/>
</dbReference>
<dbReference type="PANTHER" id="PTHR43493:SF5">
    <property type="entry name" value="DNA GYRASE SUBUNIT A, CHLOROPLASTIC_MITOCHONDRIAL"/>
    <property type="match status" value="1"/>
</dbReference>
<dbReference type="Pfam" id="PF00521">
    <property type="entry name" value="DNA_topoisoIV"/>
    <property type="match status" value="1"/>
</dbReference>
<keyword evidence="4 9" id="KW-0547">Nucleotide-binding</keyword>
<evidence type="ECO:0000256" key="4">
    <source>
        <dbReference type="ARBA" id="ARBA00022741"/>
    </source>
</evidence>
<keyword evidence="3 9" id="KW-0963">Cytoplasm</keyword>
<dbReference type="PROSITE" id="PS52040">
    <property type="entry name" value="TOPO_IIA"/>
    <property type="match status" value="1"/>
</dbReference>
<dbReference type="NCBIfam" id="NF004043">
    <property type="entry name" value="PRK05560.1"/>
    <property type="match status" value="1"/>
</dbReference>
<evidence type="ECO:0000256" key="6">
    <source>
        <dbReference type="ARBA" id="ARBA00023029"/>
    </source>
</evidence>
<keyword evidence="8 9" id="KW-0413">Isomerase</keyword>
<dbReference type="FunFam" id="3.90.199.10:FF:000001">
    <property type="entry name" value="DNA gyrase subunit A"/>
    <property type="match status" value="1"/>
</dbReference>
<dbReference type="SUPFAM" id="SSF101904">
    <property type="entry name" value="GyrA/ParC C-terminal domain-like"/>
    <property type="match status" value="1"/>
</dbReference>
<dbReference type="CDD" id="cd00187">
    <property type="entry name" value="TOP4c"/>
    <property type="match status" value="1"/>
</dbReference>
<feature type="region of interest" description="Disordered" evidence="11">
    <location>
        <begin position="803"/>
        <end position="830"/>
    </location>
</feature>
<comment type="catalytic activity">
    <reaction evidence="1 9 10">
        <text>ATP-dependent breakage, passage and rejoining of double-stranded DNA.</text>
        <dbReference type="EC" id="5.6.2.2"/>
    </reaction>
</comment>
<dbReference type="Gene3D" id="2.120.10.90">
    <property type="entry name" value="DNA gyrase/topoisomerase IV, subunit A, C-terminal"/>
    <property type="match status" value="1"/>
</dbReference>
<dbReference type="Pfam" id="PF03989">
    <property type="entry name" value="DNA_gyraseA_C"/>
    <property type="match status" value="6"/>
</dbReference>
<sequence length="830" mass="92746">MESPKETIIPVNINEEMKKSFISYAMTVIVSRALPDVRDGLKPVHRRILYSMGELGVTPDKPFRKSARIVGDVLGKYHPHGDTAVYDAMVRLAQDFSIRNMLVEGHGNFGSVDGDSAAAMRYTEARLSRIAMEMLRDIDKDTVNFYPNFDETLMQPEVLPARFPNLLVNGSGGIAVGMATNIPPHNLGETIDATVALIDDPELSVDDLMEYLPGPDFPTGGIILGKDGIRQAYRTGRGKVLVRAKTDIEVMSSNRSRIVVTELPYQVNKARLVEKIAELIHEKRIEGISDLRDESDRSGMRVAIELKRDVNANVILNSLFKHTQMQDTFGIINLALVDGQPQVLNLKQILEYYLLHQQDVVTRRTRYDLNKARERAHILEGLLIALDNIDAVVALIRSSKDMVSARNGLMENFGLSQKQAQAILDMRLGRLTALEREKIEEEYNGLMALIQELESILSDHGKLMGIIRKELLEIRQKYADPRRTEITFAAGDIDWEDMIQEEDMVVTLTHFGYVKRVPMNTYRVQRRGGRGVAALSTREEDFVQNVFVTSTHSPIMFFTNKGRAFRIKCYEIPEAGRTARGTAIVNLLQLAGDEKVTAIIPVPKDEASSYLLLATRRGVVKKTHLSEFSNIRKGGIIAQVLREGDELIGVALTDGDRDVMLATRHGLAIRFNEKQVRPMGRISQGVRGIDLMDEDRVVSMALVEPGADVLTISEHGYGKRTLESEYKRQNRGGKGLLTMNRTEKTGDLVGLTMITDEEDIMLISYDGTIIRMGAEGISHLSRNTQGVRLMRVQGDSAVVSFERVAKSEEDGEEELTEAEAPAEETQTPED</sequence>
<name>A0A926HLG7_9FIRM</name>